<dbReference type="InterPro" id="IPR005119">
    <property type="entry name" value="LysR_subst-bd"/>
</dbReference>
<accession>A0A7G8Q602</accession>
<reference evidence="6 7" key="1">
    <citation type="submission" date="2020-08" db="EMBL/GenBank/DDBJ databases">
        <title>Dyella sp. G9 isolated from forest soil.</title>
        <authorList>
            <person name="Fu J."/>
            <person name="Qiu L."/>
        </authorList>
    </citation>
    <scope>NUCLEOTIDE SEQUENCE [LARGE SCALE GENOMIC DNA]</scope>
    <source>
        <strain evidence="6 7">G9</strain>
    </source>
</reference>
<dbReference type="FunFam" id="3.40.190.290:FF:000012">
    <property type="entry name" value="Transcriptional regulator, LysR family"/>
    <property type="match status" value="1"/>
</dbReference>
<dbReference type="InterPro" id="IPR036388">
    <property type="entry name" value="WH-like_DNA-bd_sf"/>
</dbReference>
<protein>
    <submittedName>
        <fullName evidence="6">LysR family transcriptional regulator</fullName>
    </submittedName>
</protein>
<sequence>MASENYNDLQAFLAVARAGSFTRAAAQLGLSQSALSHKIQGLEARLGLRLLTRTTRSVSPTEAGERLQQALAPNFENIDAALAGLSELRDKPSGTIRITSSEHAAATILWPVLQTFLPRYPDVRVEVISDSTLTDIVAERFDAGIRLGEQVALDMIAVPIGPPTRLVVVGKPAYLKRRPPIVTPRDLTAHDCINLRFLTHGGLYAWEFEKGRHALNVRVEGRLTFNNLDRILDASLAGFGLAYLPEDMVRPHIRAGRLRQVLDDWCPLFPGYHLYYPSRRQPSPAFALLVDALRYRARKS</sequence>
<dbReference type="EMBL" id="CP060412">
    <property type="protein sequence ID" value="QNK02210.1"/>
    <property type="molecule type" value="Genomic_DNA"/>
</dbReference>
<dbReference type="CDD" id="cd08474">
    <property type="entry name" value="PBP2_CrgA_like_5"/>
    <property type="match status" value="1"/>
</dbReference>
<organism evidence="6 7">
    <name type="scientific">Dyella telluris</name>
    <dbReference type="NCBI Taxonomy" id="2763498"/>
    <lineage>
        <taxon>Bacteria</taxon>
        <taxon>Pseudomonadati</taxon>
        <taxon>Pseudomonadota</taxon>
        <taxon>Gammaproteobacteria</taxon>
        <taxon>Lysobacterales</taxon>
        <taxon>Rhodanobacteraceae</taxon>
        <taxon>Dyella</taxon>
    </lineage>
</organism>
<dbReference type="AlphaFoldDB" id="A0A7G8Q602"/>
<dbReference type="InterPro" id="IPR000847">
    <property type="entry name" value="LysR_HTH_N"/>
</dbReference>
<dbReference type="InterPro" id="IPR058163">
    <property type="entry name" value="LysR-type_TF_proteobact-type"/>
</dbReference>
<dbReference type="RefSeq" id="WP_187057667.1">
    <property type="nucleotide sequence ID" value="NZ_CP060412.1"/>
</dbReference>
<keyword evidence="4" id="KW-0804">Transcription</keyword>
<dbReference type="Gene3D" id="3.40.190.290">
    <property type="match status" value="1"/>
</dbReference>
<name>A0A7G8Q602_9GAMM</name>
<dbReference type="SUPFAM" id="SSF53850">
    <property type="entry name" value="Periplasmic binding protein-like II"/>
    <property type="match status" value="1"/>
</dbReference>
<dbReference type="KEGG" id="dtl:H8F01_03320"/>
<dbReference type="GO" id="GO:0003700">
    <property type="term" value="F:DNA-binding transcription factor activity"/>
    <property type="evidence" value="ECO:0007669"/>
    <property type="project" value="InterPro"/>
</dbReference>
<keyword evidence="2" id="KW-0805">Transcription regulation</keyword>
<proteinExistence type="inferred from homology"/>
<dbReference type="Pfam" id="PF03466">
    <property type="entry name" value="LysR_substrate"/>
    <property type="match status" value="1"/>
</dbReference>
<evidence type="ECO:0000256" key="1">
    <source>
        <dbReference type="ARBA" id="ARBA00009437"/>
    </source>
</evidence>
<dbReference type="FunFam" id="1.10.10.10:FF:000001">
    <property type="entry name" value="LysR family transcriptional regulator"/>
    <property type="match status" value="1"/>
</dbReference>
<dbReference type="PANTHER" id="PTHR30537">
    <property type="entry name" value="HTH-TYPE TRANSCRIPTIONAL REGULATOR"/>
    <property type="match status" value="1"/>
</dbReference>
<dbReference type="PANTHER" id="PTHR30537:SF1">
    <property type="entry name" value="HTH-TYPE TRANSCRIPTIONAL REGULATOR PGRR"/>
    <property type="match status" value="1"/>
</dbReference>
<keyword evidence="7" id="KW-1185">Reference proteome</keyword>
<keyword evidence="3" id="KW-0238">DNA-binding</keyword>
<evidence type="ECO:0000256" key="4">
    <source>
        <dbReference type="ARBA" id="ARBA00023163"/>
    </source>
</evidence>
<evidence type="ECO:0000259" key="5">
    <source>
        <dbReference type="PROSITE" id="PS50931"/>
    </source>
</evidence>
<gene>
    <name evidence="6" type="ORF">H8F01_03320</name>
</gene>
<feature type="domain" description="HTH lysR-type" evidence="5">
    <location>
        <begin position="4"/>
        <end position="61"/>
    </location>
</feature>
<dbReference type="Pfam" id="PF00126">
    <property type="entry name" value="HTH_1"/>
    <property type="match status" value="1"/>
</dbReference>
<dbReference type="PROSITE" id="PS50931">
    <property type="entry name" value="HTH_LYSR"/>
    <property type="match status" value="1"/>
</dbReference>
<evidence type="ECO:0000313" key="7">
    <source>
        <dbReference type="Proteomes" id="UP000515873"/>
    </source>
</evidence>
<dbReference type="Proteomes" id="UP000515873">
    <property type="component" value="Chromosome"/>
</dbReference>
<comment type="similarity">
    <text evidence="1">Belongs to the LysR transcriptional regulatory family.</text>
</comment>
<dbReference type="GO" id="GO:0043565">
    <property type="term" value="F:sequence-specific DNA binding"/>
    <property type="evidence" value="ECO:0007669"/>
    <property type="project" value="TreeGrafter"/>
</dbReference>
<evidence type="ECO:0000313" key="6">
    <source>
        <dbReference type="EMBL" id="QNK02210.1"/>
    </source>
</evidence>
<evidence type="ECO:0000256" key="2">
    <source>
        <dbReference type="ARBA" id="ARBA00023015"/>
    </source>
</evidence>
<dbReference type="GO" id="GO:0006351">
    <property type="term" value="P:DNA-templated transcription"/>
    <property type="evidence" value="ECO:0007669"/>
    <property type="project" value="TreeGrafter"/>
</dbReference>
<dbReference type="Gene3D" id="1.10.10.10">
    <property type="entry name" value="Winged helix-like DNA-binding domain superfamily/Winged helix DNA-binding domain"/>
    <property type="match status" value="1"/>
</dbReference>
<dbReference type="InterPro" id="IPR036390">
    <property type="entry name" value="WH_DNA-bd_sf"/>
</dbReference>
<dbReference type="SUPFAM" id="SSF46785">
    <property type="entry name" value="Winged helix' DNA-binding domain"/>
    <property type="match status" value="1"/>
</dbReference>
<evidence type="ECO:0000256" key="3">
    <source>
        <dbReference type="ARBA" id="ARBA00023125"/>
    </source>
</evidence>
<dbReference type="PRINTS" id="PR00039">
    <property type="entry name" value="HTHLYSR"/>
</dbReference>